<dbReference type="GO" id="GO:0032790">
    <property type="term" value="P:ribosome disassembly"/>
    <property type="evidence" value="ECO:0007669"/>
    <property type="project" value="TreeGrafter"/>
</dbReference>
<dbReference type="Gene3D" id="3.30.420.60">
    <property type="entry name" value="eRF1 domain 2"/>
    <property type="match status" value="1"/>
</dbReference>
<dbReference type="GO" id="GO:0070481">
    <property type="term" value="P:nuclear-transcribed mRNA catabolic process, non-stop decay"/>
    <property type="evidence" value="ECO:0007669"/>
    <property type="project" value="InterPro"/>
</dbReference>
<dbReference type="PANTHER" id="PTHR10853:SF0">
    <property type="entry name" value="PROTEIN PELOTA HOMOLOG"/>
    <property type="match status" value="1"/>
</dbReference>
<feature type="compositionally biased region" description="Basic and acidic residues" evidence="6">
    <location>
        <begin position="396"/>
        <end position="414"/>
    </location>
</feature>
<comment type="subcellular location">
    <subcellularLocation>
        <location evidence="2">Cytoplasm</location>
    </subcellularLocation>
</comment>
<comment type="cofactor">
    <cofactor evidence="1">
        <name>a divalent metal cation</name>
        <dbReference type="ChEBI" id="CHEBI:60240"/>
    </cofactor>
</comment>
<dbReference type="GO" id="GO:0070651">
    <property type="term" value="P:nonfunctional rRNA decay"/>
    <property type="evidence" value="ECO:0007669"/>
    <property type="project" value="TreeGrafter"/>
</dbReference>
<feature type="region of interest" description="Disordered" evidence="6">
    <location>
        <begin position="387"/>
        <end position="461"/>
    </location>
</feature>
<dbReference type="InterPro" id="IPR004405">
    <property type="entry name" value="TF_pelota"/>
</dbReference>
<dbReference type="AlphaFoldDB" id="A0AAD7UBF6"/>
<evidence type="ECO:0000256" key="1">
    <source>
        <dbReference type="ARBA" id="ARBA00001968"/>
    </source>
</evidence>
<dbReference type="SUPFAM" id="SSF53137">
    <property type="entry name" value="Translational machinery components"/>
    <property type="match status" value="1"/>
</dbReference>
<evidence type="ECO:0000256" key="6">
    <source>
        <dbReference type="SAM" id="MobiDB-lite"/>
    </source>
</evidence>
<dbReference type="PANTHER" id="PTHR10853">
    <property type="entry name" value="PELOTA"/>
    <property type="match status" value="1"/>
</dbReference>
<evidence type="ECO:0000313" key="8">
    <source>
        <dbReference type="EMBL" id="KAJ8601766.1"/>
    </source>
</evidence>
<dbReference type="InterPro" id="IPR029064">
    <property type="entry name" value="Ribosomal_eL30-like_sf"/>
</dbReference>
<dbReference type="EMBL" id="JAQMWT010000404">
    <property type="protein sequence ID" value="KAJ8601766.1"/>
    <property type="molecule type" value="Genomic_DNA"/>
</dbReference>
<evidence type="ECO:0000313" key="9">
    <source>
        <dbReference type="Proteomes" id="UP001230188"/>
    </source>
</evidence>
<feature type="compositionally biased region" description="Acidic residues" evidence="6">
    <location>
        <begin position="449"/>
        <end position="461"/>
    </location>
</feature>
<feature type="domain" description="eRF1/Pelota-like N-terminal" evidence="7">
    <location>
        <begin position="6"/>
        <end position="137"/>
    </location>
</feature>
<proteinExistence type="inferred from homology"/>
<dbReference type="GO" id="GO:0005737">
    <property type="term" value="C:cytoplasm"/>
    <property type="evidence" value="ECO:0007669"/>
    <property type="project" value="UniProtKB-SubCell"/>
</dbReference>
<dbReference type="Gene3D" id="2.30.30.870">
    <property type="entry name" value="Pelota, domain A"/>
    <property type="match status" value="1"/>
</dbReference>
<protein>
    <recommendedName>
        <fullName evidence="7">eRF1/Pelota-like N-terminal domain-containing protein</fullName>
    </recommendedName>
</protein>
<dbReference type="Pfam" id="PF03465">
    <property type="entry name" value="eRF1_3"/>
    <property type="match status" value="1"/>
</dbReference>
<keyword evidence="4" id="KW-0963">Cytoplasm</keyword>
<dbReference type="Gene3D" id="3.30.1330.30">
    <property type="match status" value="1"/>
</dbReference>
<dbReference type="SMART" id="SM01194">
    <property type="entry name" value="eRF1_1"/>
    <property type="match status" value="1"/>
</dbReference>
<dbReference type="InterPro" id="IPR005140">
    <property type="entry name" value="eRF1_Pelota-like_N"/>
</dbReference>
<dbReference type="InterPro" id="IPR038069">
    <property type="entry name" value="Pelota/DOM34_N"/>
</dbReference>
<evidence type="ECO:0000256" key="3">
    <source>
        <dbReference type="ARBA" id="ARBA00009504"/>
    </source>
</evidence>
<evidence type="ECO:0000259" key="7">
    <source>
        <dbReference type="SMART" id="SM01194"/>
    </source>
</evidence>
<comment type="caution">
    <text evidence="8">The sequence shown here is derived from an EMBL/GenBank/DDBJ whole genome shotgun (WGS) entry which is preliminary data.</text>
</comment>
<feature type="compositionally biased region" description="Low complexity" evidence="6">
    <location>
        <begin position="430"/>
        <end position="448"/>
    </location>
</feature>
<dbReference type="Proteomes" id="UP001230188">
    <property type="component" value="Unassembled WGS sequence"/>
</dbReference>
<evidence type="ECO:0000256" key="4">
    <source>
        <dbReference type="ARBA" id="ARBA00022490"/>
    </source>
</evidence>
<keyword evidence="5" id="KW-0479">Metal-binding</keyword>
<dbReference type="InterPro" id="IPR058547">
    <property type="entry name" value="Pelota_N"/>
</dbReference>
<dbReference type="GO" id="GO:0070966">
    <property type="term" value="P:nuclear-transcribed mRNA catabolic process, no-go decay"/>
    <property type="evidence" value="ECO:0007669"/>
    <property type="project" value="InterPro"/>
</dbReference>
<dbReference type="SUPFAM" id="SSF55315">
    <property type="entry name" value="L30e-like"/>
    <property type="match status" value="1"/>
</dbReference>
<dbReference type="GO" id="GO:0046872">
    <property type="term" value="F:metal ion binding"/>
    <property type="evidence" value="ECO:0007669"/>
    <property type="project" value="UniProtKB-KW"/>
</dbReference>
<comment type="similarity">
    <text evidence="3">Belongs to the eukaryotic release factor 1 family. Pelota subfamily.</text>
</comment>
<dbReference type="GO" id="GO:0071025">
    <property type="term" value="P:RNA surveillance"/>
    <property type="evidence" value="ECO:0007669"/>
    <property type="project" value="InterPro"/>
</dbReference>
<evidence type="ECO:0000256" key="2">
    <source>
        <dbReference type="ARBA" id="ARBA00004496"/>
    </source>
</evidence>
<organism evidence="8 9">
    <name type="scientific">Chrysophaeum taylorii</name>
    <dbReference type="NCBI Taxonomy" id="2483200"/>
    <lineage>
        <taxon>Eukaryota</taxon>
        <taxon>Sar</taxon>
        <taxon>Stramenopiles</taxon>
        <taxon>Ochrophyta</taxon>
        <taxon>Pelagophyceae</taxon>
        <taxon>Pelagomonadales</taxon>
        <taxon>Pelagomonadaceae</taxon>
        <taxon>Chrysophaeum</taxon>
    </lineage>
</organism>
<sequence length="461" mass="49719">MKLVRTTLVRGDPASGVDGGSATVIVEESDDLWCAYNVIDVDDEVRASTARKVASTKGGEKGGSSEKRRVTLTLRATKVEYDGLIDCVRLSGTNVRENEMVKVGAFHTMELKIRSQIEISKSSWDVVHREALFEACDASRARKSGELGALAIDGVLGRARLYALSGSLARHVASVDVALPKKGVATSKVEKAEEKFFEKIRDALVERVDWKIARCVAVAGDDASRAFVAWLARDAAPALRNALADGKVVVVSTQFKAGVSTEALAPLLEDKAVATLIADTALAGHARSLEAFRAAEARDATRVVYGSVVAATEAADRRAIDTLLVLDERLKNPRDVGERRALAALVQTAKDSGADVLAFPARHVTADRLRKLGGIAAILRFPCPDLQEVVDPPRASGDDDRDRAPAPRHVEAKHKTSTSSSSSKKKKKQQQQQQPKKPALNYGAVGADYGDDDDEEDYYDY</sequence>
<accession>A0AAD7UBF6</accession>
<keyword evidence="9" id="KW-1185">Reference proteome</keyword>
<name>A0AAD7UBF6_9STRA</name>
<reference evidence="8" key="1">
    <citation type="submission" date="2023-01" db="EMBL/GenBank/DDBJ databases">
        <title>Metagenome sequencing of chrysophaentin producing Chrysophaeum taylorii.</title>
        <authorList>
            <person name="Davison J."/>
            <person name="Bewley C."/>
        </authorList>
    </citation>
    <scope>NUCLEOTIDE SEQUENCE</scope>
    <source>
        <strain evidence="8">NIES-1699</strain>
    </source>
</reference>
<dbReference type="FunFam" id="2.30.30.870:FF:000001">
    <property type="entry name" value="Protein pelota homolog"/>
    <property type="match status" value="1"/>
</dbReference>
<evidence type="ECO:0000256" key="5">
    <source>
        <dbReference type="ARBA" id="ARBA00022723"/>
    </source>
</evidence>
<dbReference type="Pfam" id="PF26356">
    <property type="entry name" value="Pelota_N"/>
    <property type="match status" value="1"/>
</dbReference>
<dbReference type="InterPro" id="IPR005142">
    <property type="entry name" value="eRF1_3"/>
</dbReference>
<dbReference type="InterPro" id="IPR042226">
    <property type="entry name" value="eFR1_2_sf"/>
</dbReference>
<dbReference type="SUPFAM" id="SSF159065">
    <property type="entry name" value="Dom34/Pelota N-terminal domain-like"/>
    <property type="match status" value="1"/>
</dbReference>
<gene>
    <name evidence="8" type="ORF">CTAYLR_006815</name>
</gene>